<reference evidence="2 3" key="1">
    <citation type="submission" date="2023-07" db="EMBL/GenBank/DDBJ databases">
        <title>Genomic Encyclopedia of Type Strains, Phase IV (KMG-IV): sequencing the most valuable type-strain genomes for metagenomic binning, comparative biology and taxonomic classification.</title>
        <authorList>
            <person name="Goeker M."/>
        </authorList>
    </citation>
    <scope>NUCLEOTIDE SEQUENCE [LARGE SCALE GENOMIC DNA]</scope>
    <source>
        <strain evidence="2 3">DSM 19619</strain>
    </source>
</reference>
<keyword evidence="1" id="KW-1133">Transmembrane helix</keyword>
<feature type="transmembrane region" description="Helical" evidence="1">
    <location>
        <begin position="160"/>
        <end position="184"/>
    </location>
</feature>
<comment type="caution">
    <text evidence="2">The sequence shown here is derived from an EMBL/GenBank/DDBJ whole genome shotgun (WGS) entry which is preliminary data.</text>
</comment>
<keyword evidence="1" id="KW-0472">Membrane</keyword>
<dbReference type="Proteomes" id="UP001242480">
    <property type="component" value="Unassembled WGS sequence"/>
</dbReference>
<protein>
    <submittedName>
        <fullName evidence="2">ABC-2 type transport system permease protein</fullName>
    </submittedName>
</protein>
<dbReference type="EMBL" id="JAUSVX010000017">
    <property type="protein sequence ID" value="MDQ0473685.1"/>
    <property type="molecule type" value="Genomic_DNA"/>
</dbReference>
<evidence type="ECO:0000313" key="3">
    <source>
        <dbReference type="Proteomes" id="UP001242480"/>
    </source>
</evidence>
<dbReference type="RefSeq" id="WP_307282264.1">
    <property type="nucleotide sequence ID" value="NZ_JAUSVX010000017.1"/>
</dbReference>
<accession>A0ABU0JJ93</accession>
<name>A0ABU0JJ93_9HYPH</name>
<feature type="transmembrane region" description="Helical" evidence="1">
    <location>
        <begin position="196"/>
        <end position="218"/>
    </location>
</feature>
<proteinExistence type="predicted"/>
<sequence length="317" mass="33985">MRRSGSPWTGLGAIIRKELADNLGSTRMLLLELLICIAGVAAIHQAATGLRQEIGQDRFIFLHVFTVAQPPLPSFVAFLGFLIPIVAIALGFDSVNGEFSRRTMSRILAQPIYRDALLLGKFLAGLATLAVVLLSLWLIVTGCGMVMLGLPPSGEEALRTIAFLLAAIAYGGVWLALAMALSIVFRSAATAALCGLAIWLILSFFWQMIVALLAPLIVTPDPFDPMSQLRAVEVALDLARLSPNTLFAETAQALLNPAVRALGPVLSTQVEGALIGQPLPFDQSALLVWPQLSGLIAACVVLFTVAYLLFQRQEIRA</sequence>
<dbReference type="PANTHER" id="PTHR43471">
    <property type="entry name" value="ABC TRANSPORTER PERMEASE"/>
    <property type="match status" value="1"/>
</dbReference>
<evidence type="ECO:0000313" key="2">
    <source>
        <dbReference type="EMBL" id="MDQ0473685.1"/>
    </source>
</evidence>
<feature type="transmembrane region" description="Helical" evidence="1">
    <location>
        <begin position="116"/>
        <end position="140"/>
    </location>
</feature>
<dbReference type="Pfam" id="PF12679">
    <property type="entry name" value="ABC2_membrane_2"/>
    <property type="match status" value="1"/>
</dbReference>
<feature type="transmembrane region" description="Helical" evidence="1">
    <location>
        <begin position="29"/>
        <end position="47"/>
    </location>
</feature>
<gene>
    <name evidence="2" type="ORF">QO011_006721</name>
</gene>
<keyword evidence="3" id="KW-1185">Reference proteome</keyword>
<feature type="transmembrane region" description="Helical" evidence="1">
    <location>
        <begin position="75"/>
        <end position="95"/>
    </location>
</feature>
<evidence type="ECO:0000256" key="1">
    <source>
        <dbReference type="SAM" id="Phobius"/>
    </source>
</evidence>
<dbReference type="PANTHER" id="PTHR43471:SF14">
    <property type="entry name" value="ABC-2 TYPE TRANSPORT SYSTEM PERMEASE PROTEIN"/>
    <property type="match status" value="1"/>
</dbReference>
<organism evidence="2 3">
    <name type="scientific">Labrys wisconsinensis</name>
    <dbReference type="NCBI Taxonomy" id="425677"/>
    <lineage>
        <taxon>Bacteria</taxon>
        <taxon>Pseudomonadati</taxon>
        <taxon>Pseudomonadota</taxon>
        <taxon>Alphaproteobacteria</taxon>
        <taxon>Hyphomicrobiales</taxon>
        <taxon>Xanthobacteraceae</taxon>
        <taxon>Labrys</taxon>
    </lineage>
</organism>
<keyword evidence="1" id="KW-0812">Transmembrane</keyword>
<feature type="transmembrane region" description="Helical" evidence="1">
    <location>
        <begin position="288"/>
        <end position="310"/>
    </location>
</feature>